<evidence type="ECO:0000256" key="1">
    <source>
        <dbReference type="SAM" id="Coils"/>
    </source>
</evidence>
<name>A0A151LUG3_9APIC</name>
<feature type="coiled-coil region" evidence="1">
    <location>
        <begin position="1778"/>
        <end position="1807"/>
    </location>
</feature>
<proteinExistence type="predicted"/>
<dbReference type="KEGG" id="pgab:PGSY75_0409000"/>
<feature type="region of interest" description="Disordered" evidence="2">
    <location>
        <begin position="864"/>
        <end position="888"/>
    </location>
</feature>
<sequence length="2469" mass="300424">MLIIYIYFLVCSIIIRDVKTRISYDEIISFNNLNEKNVLTYYSYDDNSDKCYMWYYFKEDFFEIYYLKDEYNIIKKKQRDLIDEEDVSRTEMCNNNNNNNNNNIIDYKYNTFLENPNNINSWIISDNICCKEILIFIDKKKVNCNKSLSSFIIRVNNNNNKKKKKKEEEEEDEGEKSYISVEYNVNSHIYMINNIIITYGNKTEKRPLYILTDNNKKINYSKNDIFDIYYNTEYVDYIKILFNKVGGYHELHIKTKDKKIGKTKIFIILRNKCKHIFITILLYIYEHLFLLPNNTYVIPGNNIKLVLRKKNYNQEYYEKKEKINNCLYIFVKNKNIFKTYNIQPLKMKTNIYKSNYLNNDSKNKYNDVSLYYDDYPKKNSHLYNDEVKRSEYEPEKLSFYHYYKYIEFIKYKQYKEHIKLMQCLKEYHITNFENKYKIMPSDEYDIIQNDVIQIKNIYNNNNNNNDDDDNKIKIHVIIKNEQNNQTFSSFLYLYHVHHINIDCFYPNYIISQHMIEYDINKKNKNTQTQNKKKLYEQDPLIYIEMLYLKYHFFYKHYYYFNNYYIHRYFKIYRNNTTNQEGEQKKGIHEDKINLLANTKYLCFIKLVSDNIKENIYYNNLINSYDNKISNWIITPIKKNNFNMFIMYTFEEQLAKLFLTCNYIKKSNFLQISYNQYEPVKKYITYSSKIKCYIKEDILMSTLYIVPDEKIYYICYGGIKNSYIIKIFNKYDFIHVHVNDKMISIQLKKNNKHEKQNIKERHKKKDYSNDKKKYLNYSHNKKYNDLLYLIVIQFCDQYNINNCFISKIYIIQNIHHYYIILEKNTIEINHTTKAYVYMYYDISKAYKETKYSLFKYAHNNNKKNKGLNIIHNNHKKRNDKIDETRKKKKKKKNYYDDNNKYDMYNNIYNKNDINHINSSHLIPLTFCFYKIHNNIIINFDKTYTDITTNVIKYSKETDEKYKNSCGYFYIKGKKKGKTKIEIKYIKDKYIEYNSFILNLDIYNKINALFCVDFVCSKYIKHNQLIHLIIYDGFNKKIPYEINISSEDDNNKYIIIKENKILNKLFNIKGNLLFHNLFLDEQFSSIFQSQFYKHIYNPKKHNYKNVCCDMKYIKKKNNDYSEDNNDSDDDTYLYEQFIIFSDKDTNFYPIKLYNRKLFEYDFIFNYAFKEKSKKKIIININKNINQNDNQNINQNDNQSDNRDNNMNYLCSCSKYSNVLLRQRNYYKNKKQKKENISNDMYNNTYSDIISYYDNFVYVQKYYFIYGMYEKKNDITSNIIIQMKEKQNKNINSTNFFPVHIKYPSSIQMVIFDKHLKKLYSIQDITFDNNNNNNIQDIQDIQDIYYHQTCNPCNFNILSLYNNHNYFFKTFLIDDKENVILTNENFKYTLKPYLINLHPLCYKNKSHYLENEQNIKKIIINTNKRILLNHTFKKNYKNLYKYNNTNNQHVNINNYYPSFLFSFSFLSLTVEYKYIKEKETYIYEKELFITFYDQIYINTQTHLYLFYSSLVYYKIYICNIHKDFILDYDFKGKYNNQINIIFNNENINDNSFIQNILSHMKKYKESYIIKEIDMVTKTDISTNNNCSSLYINSTHINQGILYIYNNNKFFFEIKPSNINISFNEISKIKISLSSSFYNMKDSIILRLEFFNKYNQKFSHQMPLQLFKIKLLYNYKKINLNLIQNGYKNSNYNMIKNIKSLFIKKNKENKENRENKEKIKDEEEDMIFSDLFYYVDCQIVGTYYIQIELTYNNQENNNKTYKYKSIISNMAYLLVYSPGKLLHDYYEEKQLAEIEKKKKKKKKKDKNIKQKHIQKYNDDNNSNIIKNVIGNFINNIIQNFINDKTEEPNKLIMNEQNNNHNIAHILLHPLNQSIQLHFKFDHPYIYKILCVSKNYSVVVPTILYENNNKNKEKQYRCLIKTNNIVGNTEIHIYPIFIDYFNIFLLQIKNYKKEKQFVSLQKYDLHFHDIETYYINFCKYKSNHPICIQSEELRIMRRLYFLQVHINLDYITSVRFINEQSENTLYVPLKKRFYTFLIFLNKTEDIFQHIDFKAMYEKNSNEKFFILEYFADTDSIVLNDKRECVTLNIRTCFSQHQKNEEKNNGIFEKGHSIIQSNNDNIDKHTSTNKKYNKILKVLKNSSDTFLSIKAYKEGNYVLYVKLFRDNNNNNNIIVSKKYNIVVTNNIHEEKKYRPTIQLSTSSIYNVYKPFHLFKMFQIYNLSHIEKIKTPQYYECTYFSSHYYINKNNISHKKGIIKIKINISHIYSATIKNYYTKYIPLNVIQYFYIHLYNKNMQNISFPSNGKLILNISHPNILDTIIMNNSHIYIIPNKIGCSFINIHFVLYTNYKEYVKTDQQNRKIIYIDNLHLCVVNSMKLKHFQKKNHNLYYPKKTYQLLKGYNHEFSMQPYICLKNVIKKTNKQNFLPYILNKTNFSHMYKYYEKTRFIKNINDYLLQPVHKHYSIINDHCTFIKT</sequence>
<dbReference type="PANTHER" id="PTHR21024">
    <property type="entry name" value="GROWTH HORMONE-INDUCIBLE SOLUBLE PROTEIN-RELATED"/>
    <property type="match status" value="1"/>
</dbReference>
<comment type="caution">
    <text evidence="4">The sequence shown here is derived from an EMBL/GenBank/DDBJ whole genome shotgun (WGS) entry which is preliminary data.</text>
</comment>
<dbReference type="GO" id="GO:0022904">
    <property type="term" value="P:respiratory electron transport chain"/>
    <property type="evidence" value="ECO:0007669"/>
    <property type="project" value="TreeGrafter"/>
</dbReference>
<organism evidence="4 5">
    <name type="scientific">Plasmodium gaboni</name>
    <dbReference type="NCBI Taxonomy" id="647221"/>
    <lineage>
        <taxon>Eukaryota</taxon>
        <taxon>Sar</taxon>
        <taxon>Alveolata</taxon>
        <taxon>Apicomplexa</taxon>
        <taxon>Aconoidasida</taxon>
        <taxon>Haemosporida</taxon>
        <taxon>Plasmodiidae</taxon>
        <taxon>Plasmodium</taxon>
        <taxon>Plasmodium (Laverania)</taxon>
    </lineage>
</organism>
<evidence type="ECO:0000256" key="3">
    <source>
        <dbReference type="SAM" id="SignalP"/>
    </source>
</evidence>
<dbReference type="EMBL" id="LVLB01000005">
    <property type="protein sequence ID" value="KYO02798.1"/>
    <property type="molecule type" value="Genomic_DNA"/>
</dbReference>
<accession>A0A151LUG3</accession>
<evidence type="ECO:0000313" key="4">
    <source>
        <dbReference type="EMBL" id="KYO02798.1"/>
    </source>
</evidence>
<dbReference type="GO" id="GO:0090324">
    <property type="term" value="P:negative regulation of oxidative phosphorylation"/>
    <property type="evidence" value="ECO:0007669"/>
    <property type="project" value="InterPro"/>
</dbReference>
<dbReference type="PANTHER" id="PTHR21024:SF0">
    <property type="entry name" value="ELECTRON TRANSFER FLAVOPROTEIN REGULATORY FACTOR 1"/>
    <property type="match status" value="1"/>
</dbReference>
<dbReference type="InterPro" id="IPR052000">
    <property type="entry name" value="ETFRF1"/>
</dbReference>
<dbReference type="VEuPathDB" id="PlasmoDB:PGABG01_0407100"/>
<evidence type="ECO:0008006" key="6">
    <source>
        <dbReference type="Google" id="ProtNLM"/>
    </source>
</evidence>
<feature type="signal peptide" evidence="3">
    <location>
        <begin position="1"/>
        <end position="20"/>
    </location>
</feature>
<keyword evidence="3" id="KW-0732">Signal</keyword>
<dbReference type="GO" id="GO:0005739">
    <property type="term" value="C:mitochondrion"/>
    <property type="evidence" value="ECO:0007669"/>
    <property type="project" value="TreeGrafter"/>
</dbReference>
<feature type="chain" id="PRO_5007584505" description="Oocyst capsule protein" evidence="3">
    <location>
        <begin position="21"/>
        <end position="2469"/>
    </location>
</feature>
<gene>
    <name evidence="4" type="ORF">PGSY75_0409000</name>
</gene>
<reference evidence="4 5" key="1">
    <citation type="journal article" date="2016" name="Nat. Commun.">
        <title>Genomes of cryptic chimpanzee Plasmodium species reveal key evolutionary events leading to human malaria.</title>
        <authorList>
            <person name="Sundararaman S.A."/>
            <person name="Plenderleith L.J."/>
            <person name="Liu W."/>
            <person name="Loy D.E."/>
            <person name="Learn G.H."/>
            <person name="Li Y."/>
            <person name="Shaw K.S."/>
            <person name="Ayouba A."/>
            <person name="Peeters M."/>
            <person name="Speede S."/>
            <person name="Shaw G.M."/>
            <person name="Bushman F.D."/>
            <person name="Brisson D."/>
            <person name="Rayner J.C."/>
            <person name="Sharp P.M."/>
            <person name="Hahn B.H."/>
        </authorList>
    </citation>
    <scope>NUCLEOTIDE SEQUENCE [LARGE SCALE GENOMIC DNA]</scope>
    <source>
        <strain evidence="4 5">SY75</strain>
    </source>
</reference>
<evidence type="ECO:0000256" key="2">
    <source>
        <dbReference type="SAM" id="MobiDB-lite"/>
    </source>
</evidence>
<dbReference type="RefSeq" id="XP_018643318.1">
    <property type="nucleotide sequence ID" value="XM_018784156.1"/>
</dbReference>
<evidence type="ECO:0000313" key="5">
    <source>
        <dbReference type="Proteomes" id="UP000076004"/>
    </source>
</evidence>
<dbReference type="GeneID" id="29774771"/>
<protein>
    <recommendedName>
        <fullName evidence="6">Oocyst capsule protein</fullName>
    </recommendedName>
</protein>
<dbReference type="Proteomes" id="UP000076004">
    <property type="component" value="Chromosome 4"/>
</dbReference>
<keyword evidence="1" id="KW-0175">Coiled coil</keyword>
<dbReference type="VEuPathDB" id="PlasmoDB:PGSY75_0409000"/>